<evidence type="ECO:0000313" key="1">
    <source>
        <dbReference type="EMBL" id="KZL21745.1"/>
    </source>
</evidence>
<dbReference type="EMBL" id="LMCB01000003">
    <property type="protein sequence ID" value="KZL21745.1"/>
    <property type="molecule type" value="Genomic_DNA"/>
</dbReference>
<proteinExistence type="predicted"/>
<keyword evidence="2" id="KW-1185">Reference proteome</keyword>
<organism evidence="1 2">
    <name type="scientific">Pseudovibrio axinellae</name>
    <dbReference type="NCBI Taxonomy" id="989403"/>
    <lineage>
        <taxon>Bacteria</taxon>
        <taxon>Pseudomonadati</taxon>
        <taxon>Pseudomonadota</taxon>
        <taxon>Alphaproteobacteria</taxon>
        <taxon>Hyphomicrobiales</taxon>
        <taxon>Stappiaceae</taxon>
        <taxon>Pseudovibrio</taxon>
    </lineage>
</organism>
<protein>
    <submittedName>
        <fullName evidence="1">Uncharacterized protein</fullName>
    </submittedName>
</protein>
<reference evidence="1 2" key="1">
    <citation type="journal article" date="2016" name="Front. Microbiol.">
        <title>Comparative Genomic Analysis Reveals a Diverse Repertoire of Genes Involved in Prokaryote-Eukaryote Interactions within the Pseudovibrio Genus.</title>
        <authorList>
            <person name="Romano S."/>
            <person name="Fernandez-Guerra A."/>
            <person name="Reen F.J."/>
            <person name="Glockner F.O."/>
            <person name="Crowley S.P."/>
            <person name="O'Sullivan O."/>
            <person name="Cotter P.D."/>
            <person name="Adams C."/>
            <person name="Dobson A.D."/>
            <person name="O'Gara F."/>
        </authorList>
    </citation>
    <scope>NUCLEOTIDE SEQUENCE [LARGE SCALE GENOMIC DNA]</scope>
    <source>
        <strain evidence="1 2">Ad2</strain>
    </source>
</reference>
<comment type="caution">
    <text evidence="1">The sequence shown here is derived from an EMBL/GenBank/DDBJ whole genome shotgun (WGS) entry which is preliminary data.</text>
</comment>
<evidence type="ECO:0000313" key="2">
    <source>
        <dbReference type="Proteomes" id="UP000076577"/>
    </source>
</evidence>
<accession>A0A161VC60</accession>
<name>A0A161VC60_9HYPH</name>
<dbReference type="Proteomes" id="UP000076577">
    <property type="component" value="Unassembled WGS sequence"/>
</dbReference>
<gene>
    <name evidence="1" type="ORF">PsAD2_00369</name>
</gene>
<dbReference type="AlphaFoldDB" id="A0A161VC60"/>
<sequence length="49" mass="5563">MAYPQDAPFFCATLAARKAFELTVTSLFRRYHAQAEAVSRLNCFYPMSA</sequence>
<dbReference type="PATRIC" id="fig|989403.3.peg.390"/>
<dbReference type="STRING" id="989403.SAMN05421798_102161"/>